<accession>A0ABY5QBP6</accession>
<dbReference type="Proteomes" id="UP001058980">
    <property type="component" value="Chromosome"/>
</dbReference>
<proteinExistence type="predicted"/>
<name>A0ABY5QBP6_9BURK</name>
<evidence type="ECO:0008006" key="3">
    <source>
        <dbReference type="Google" id="ProtNLM"/>
    </source>
</evidence>
<keyword evidence="2" id="KW-1185">Reference proteome</keyword>
<dbReference type="EMBL" id="CP102780">
    <property type="protein sequence ID" value="UVA77925.1"/>
    <property type="molecule type" value="Genomic_DNA"/>
</dbReference>
<reference evidence="1" key="1">
    <citation type="submission" date="2022-08" db="EMBL/GenBank/DDBJ databases">
        <title>Multi-unit outbreak of Pandoraea commovens among non-cystic fibrosis intensive care patients from 2019 to 2021 in Berlin, Germany.</title>
        <authorList>
            <person name="Menzel P."/>
        </authorList>
    </citation>
    <scope>NUCLEOTIDE SEQUENCE</scope>
    <source>
        <strain evidence="1">LB-19-202-79</strain>
    </source>
</reference>
<dbReference type="RefSeq" id="WP_257958176.1">
    <property type="nucleotide sequence ID" value="NZ_CP102780.1"/>
</dbReference>
<dbReference type="Gene3D" id="1.10.260.40">
    <property type="entry name" value="lambda repressor-like DNA-binding domains"/>
    <property type="match status" value="1"/>
</dbReference>
<organism evidence="1 2">
    <name type="scientific">Pandoraea commovens</name>
    <dbReference type="NCBI Taxonomy" id="2508289"/>
    <lineage>
        <taxon>Bacteria</taxon>
        <taxon>Pseudomonadati</taxon>
        <taxon>Pseudomonadota</taxon>
        <taxon>Betaproteobacteria</taxon>
        <taxon>Burkholderiales</taxon>
        <taxon>Burkholderiaceae</taxon>
        <taxon>Pandoraea</taxon>
    </lineage>
</organism>
<sequence>MADPPLSCVIAEKVLAPVYFSRGLFFIRISPGANDLVTWAWPIHARASTASFEESESPWCVRLLCDSREYGHCARHPNLVALKEVDIRDRIKEIVDTVVPRHRRFKALEELSGLQAQTWRSIYEGRQRATEEAILALCKNWPKYAYWLGTGMTDEDHGHSSPILERVKRDRKTLRNSGDLRMK</sequence>
<dbReference type="InterPro" id="IPR010982">
    <property type="entry name" value="Lambda_DNA-bd_dom_sf"/>
</dbReference>
<evidence type="ECO:0000313" key="1">
    <source>
        <dbReference type="EMBL" id="UVA77925.1"/>
    </source>
</evidence>
<evidence type="ECO:0000313" key="2">
    <source>
        <dbReference type="Proteomes" id="UP001058980"/>
    </source>
</evidence>
<gene>
    <name evidence="1" type="ORF">NTU39_17760</name>
</gene>
<protein>
    <recommendedName>
        <fullName evidence="3">XRE family transcriptional regulator</fullName>
    </recommendedName>
</protein>